<organism evidence="1 2">
    <name type="scientific">Tindallia magadiensis</name>
    <dbReference type="NCBI Taxonomy" id="69895"/>
    <lineage>
        <taxon>Bacteria</taxon>
        <taxon>Bacillati</taxon>
        <taxon>Bacillota</taxon>
        <taxon>Clostridia</taxon>
        <taxon>Peptostreptococcales</taxon>
        <taxon>Tindalliaceae</taxon>
        <taxon>Tindallia</taxon>
    </lineage>
</organism>
<keyword evidence="2" id="KW-1185">Reference proteome</keyword>
<dbReference type="AlphaFoldDB" id="A0A1I3ACK6"/>
<evidence type="ECO:0000313" key="2">
    <source>
        <dbReference type="Proteomes" id="UP000199287"/>
    </source>
</evidence>
<dbReference type="STRING" id="69895.SAMN05192551_101125"/>
<accession>A0A1I3ACK6</accession>
<gene>
    <name evidence="1" type="ORF">SAMN05192551_101125</name>
</gene>
<dbReference type="RefSeq" id="WP_093368627.1">
    <property type="nucleotide sequence ID" value="NZ_FOQA01000001.1"/>
</dbReference>
<proteinExistence type="predicted"/>
<reference evidence="2" key="1">
    <citation type="submission" date="2016-10" db="EMBL/GenBank/DDBJ databases">
        <authorList>
            <person name="Varghese N."/>
            <person name="Submissions S."/>
        </authorList>
    </citation>
    <scope>NUCLEOTIDE SEQUENCE [LARGE SCALE GENOMIC DNA]</scope>
    <source>
        <strain evidence="2">Z-7934</strain>
    </source>
</reference>
<dbReference type="EMBL" id="FOQA01000001">
    <property type="protein sequence ID" value="SFH47685.1"/>
    <property type="molecule type" value="Genomic_DNA"/>
</dbReference>
<evidence type="ECO:0008006" key="3">
    <source>
        <dbReference type="Google" id="ProtNLM"/>
    </source>
</evidence>
<sequence>MDLARFYYDQGRLEDSEEVLLNATELTEFVIRRSPDDRKPITMIEAALLHNRLARIYEKDENGKLVEKHTELENEYLKQAFTYDEGE</sequence>
<protein>
    <recommendedName>
        <fullName evidence="3">Tetratricopeptide repeat-containing protein</fullName>
    </recommendedName>
</protein>
<evidence type="ECO:0000313" key="1">
    <source>
        <dbReference type="EMBL" id="SFH47685.1"/>
    </source>
</evidence>
<dbReference type="Proteomes" id="UP000199287">
    <property type="component" value="Unassembled WGS sequence"/>
</dbReference>
<name>A0A1I3ACK6_9FIRM</name>